<proteinExistence type="predicted"/>
<dbReference type="Pfam" id="PF13431">
    <property type="entry name" value="TPR_17"/>
    <property type="match status" value="1"/>
</dbReference>
<accession>A0A6C0BXT2</accession>
<protein>
    <submittedName>
        <fullName evidence="1">Uncharacterized protein</fullName>
    </submittedName>
</protein>
<dbReference type="InterPro" id="IPR011990">
    <property type="entry name" value="TPR-like_helical_dom_sf"/>
</dbReference>
<dbReference type="EMBL" id="MN739281">
    <property type="protein sequence ID" value="QHS96892.1"/>
    <property type="molecule type" value="Genomic_DNA"/>
</dbReference>
<dbReference type="SUPFAM" id="SSF48452">
    <property type="entry name" value="TPR-like"/>
    <property type="match status" value="1"/>
</dbReference>
<sequence>MTVTGNELYRYGDKAGAESAYRTAIASDPTHAEAHYNLGNLLDARGDKAGAEAAYHNAHEAATTTEEKQFAQAALDKVQAEQASSLVPPEKLVGKRIEIDGKGTGVVQGPFKKGRVFGLGASKHVVRYDNGPTEKLLLRRHGNGGVGFVLADGLGLDNHSAPPFI</sequence>
<organism evidence="1">
    <name type="scientific">viral metagenome</name>
    <dbReference type="NCBI Taxonomy" id="1070528"/>
    <lineage>
        <taxon>unclassified sequences</taxon>
        <taxon>metagenomes</taxon>
        <taxon>organismal metagenomes</taxon>
    </lineage>
</organism>
<dbReference type="Gene3D" id="1.25.40.10">
    <property type="entry name" value="Tetratricopeptide repeat domain"/>
    <property type="match status" value="1"/>
</dbReference>
<evidence type="ECO:0000313" key="1">
    <source>
        <dbReference type="EMBL" id="QHS96892.1"/>
    </source>
</evidence>
<dbReference type="AlphaFoldDB" id="A0A6C0BXT2"/>
<reference evidence="1" key="1">
    <citation type="journal article" date="2020" name="Nature">
        <title>Giant virus diversity and host interactions through global metagenomics.</title>
        <authorList>
            <person name="Schulz F."/>
            <person name="Roux S."/>
            <person name="Paez-Espino D."/>
            <person name="Jungbluth S."/>
            <person name="Walsh D.A."/>
            <person name="Denef V.J."/>
            <person name="McMahon K.D."/>
            <person name="Konstantinidis K.T."/>
            <person name="Eloe-Fadrosh E.A."/>
            <person name="Kyrpides N.C."/>
            <person name="Woyke T."/>
        </authorList>
    </citation>
    <scope>NUCLEOTIDE SEQUENCE</scope>
    <source>
        <strain evidence="1">GVMAG-M-3300020166-5</strain>
    </source>
</reference>
<name>A0A6C0BXT2_9ZZZZ</name>